<dbReference type="Proteomes" id="UP000005239">
    <property type="component" value="Unassembled WGS sequence"/>
</dbReference>
<keyword evidence="2" id="KW-1133">Transmembrane helix</keyword>
<feature type="compositionally biased region" description="Low complexity" evidence="1">
    <location>
        <begin position="109"/>
        <end position="124"/>
    </location>
</feature>
<evidence type="ECO:0000256" key="2">
    <source>
        <dbReference type="SAM" id="Phobius"/>
    </source>
</evidence>
<protein>
    <submittedName>
        <fullName evidence="4">Uncharacterized protein</fullName>
    </submittedName>
</protein>
<feature type="signal peptide" evidence="3">
    <location>
        <begin position="1"/>
        <end position="21"/>
    </location>
</feature>
<evidence type="ECO:0000256" key="1">
    <source>
        <dbReference type="SAM" id="MobiDB-lite"/>
    </source>
</evidence>
<reference evidence="5" key="1">
    <citation type="journal article" date="2008" name="Nat. Genet.">
        <title>The Pristionchus pacificus genome provides a unique perspective on nematode lifestyle and parasitism.</title>
        <authorList>
            <person name="Dieterich C."/>
            <person name="Clifton S.W."/>
            <person name="Schuster L.N."/>
            <person name="Chinwalla A."/>
            <person name="Delehaunty K."/>
            <person name="Dinkelacker I."/>
            <person name="Fulton L."/>
            <person name="Fulton R."/>
            <person name="Godfrey J."/>
            <person name="Minx P."/>
            <person name="Mitreva M."/>
            <person name="Roeseler W."/>
            <person name="Tian H."/>
            <person name="Witte H."/>
            <person name="Yang S.P."/>
            <person name="Wilson R.K."/>
            <person name="Sommer R.J."/>
        </authorList>
    </citation>
    <scope>NUCLEOTIDE SEQUENCE [LARGE SCALE GENOMIC DNA]</scope>
    <source>
        <strain evidence="5">PS312</strain>
    </source>
</reference>
<feature type="region of interest" description="Disordered" evidence="1">
    <location>
        <begin position="225"/>
        <end position="268"/>
    </location>
</feature>
<gene>
    <name evidence="4" type="primary">WBGene00275830</name>
</gene>
<keyword evidence="2" id="KW-0812">Transmembrane</keyword>
<feature type="chain" id="PRO_5043545639" evidence="3">
    <location>
        <begin position="22"/>
        <end position="268"/>
    </location>
</feature>
<keyword evidence="2" id="KW-0472">Membrane</keyword>
<proteinExistence type="predicted"/>
<reference evidence="4" key="2">
    <citation type="submission" date="2022-06" db="UniProtKB">
        <authorList>
            <consortium name="EnsemblMetazoa"/>
        </authorList>
    </citation>
    <scope>IDENTIFICATION</scope>
    <source>
        <strain evidence="4">PS312</strain>
    </source>
</reference>
<accession>A0A8R1YT86</accession>
<evidence type="ECO:0000256" key="3">
    <source>
        <dbReference type="SAM" id="SignalP"/>
    </source>
</evidence>
<evidence type="ECO:0000313" key="5">
    <source>
        <dbReference type="Proteomes" id="UP000005239"/>
    </source>
</evidence>
<keyword evidence="5" id="KW-1185">Reference proteome</keyword>
<dbReference type="AlphaFoldDB" id="A0A2A6BSQ7"/>
<sequence>MLLSGGRFVALLILLLFVVNCDDKTATPSKPAAAPAAASTAVAAAVTTTTPAALTTTTQPMVNGSTSAANNVTEAPERSMFNMCCNGNISEQVNLTLSPFSAFSSTPSTTSFTSSSTTSSNTTSTPPPTTTEKPKHVNGNEKVWVALKPSAYNKMREPAEVYNFMARNDKMRSPNANQKGKNDVLYGFMIALNVLWLIIFLLTPLFAYKHPSRIQPSIREAVVEEKAGTRTDTTPTDDAVVVEPEGLNPAQVSTANQSTPPEKSSTPT</sequence>
<accession>A0A2A6BSQ7</accession>
<organism evidence="4 5">
    <name type="scientific">Pristionchus pacificus</name>
    <name type="common">Parasitic nematode worm</name>
    <dbReference type="NCBI Taxonomy" id="54126"/>
    <lineage>
        <taxon>Eukaryota</taxon>
        <taxon>Metazoa</taxon>
        <taxon>Ecdysozoa</taxon>
        <taxon>Nematoda</taxon>
        <taxon>Chromadorea</taxon>
        <taxon>Rhabditida</taxon>
        <taxon>Rhabditina</taxon>
        <taxon>Diplogasteromorpha</taxon>
        <taxon>Diplogasteroidea</taxon>
        <taxon>Neodiplogasteridae</taxon>
        <taxon>Pristionchus</taxon>
    </lineage>
</organism>
<dbReference type="EnsemblMetazoa" id="PPA37461.1">
    <property type="protein sequence ID" value="PPA37461.1"/>
    <property type="gene ID" value="WBGene00275830"/>
</dbReference>
<feature type="compositionally biased region" description="Polar residues" evidence="1">
    <location>
        <begin position="250"/>
        <end position="268"/>
    </location>
</feature>
<name>A0A2A6BSQ7_PRIPA</name>
<feature type="region of interest" description="Disordered" evidence="1">
    <location>
        <begin position="109"/>
        <end position="136"/>
    </location>
</feature>
<evidence type="ECO:0000313" key="4">
    <source>
        <dbReference type="EnsemblMetazoa" id="PPA37461.1"/>
    </source>
</evidence>
<keyword evidence="3" id="KW-0732">Signal</keyword>
<feature type="transmembrane region" description="Helical" evidence="2">
    <location>
        <begin position="184"/>
        <end position="208"/>
    </location>
</feature>